<evidence type="ECO:0000313" key="2">
    <source>
        <dbReference type="EMBL" id="AMC92655.1"/>
    </source>
</evidence>
<dbReference type="EMBL" id="CP013213">
    <property type="protein sequence ID" value="AMC92655.1"/>
    <property type="molecule type" value="Genomic_DNA"/>
</dbReference>
<keyword evidence="3" id="KW-1185">Reference proteome</keyword>
<accession>A0A120JTE6</accession>
<dbReference type="KEGG" id="erl:AOC36_01190"/>
<reference evidence="2 3" key="1">
    <citation type="submission" date="2015-10" db="EMBL/GenBank/DDBJ databases">
        <title>Erysipelothrix larvae sp. LV19 isolated from the larval gut of the rhinoceros beetle, Trypoxylus dichotomus.</title>
        <authorList>
            <person name="Lim S."/>
            <person name="Kim B.-C."/>
        </authorList>
    </citation>
    <scope>NUCLEOTIDE SEQUENCE [LARGE SCALE GENOMIC DNA]</scope>
    <source>
        <strain evidence="2 3">LV19</strain>
    </source>
</reference>
<feature type="transmembrane region" description="Helical" evidence="1">
    <location>
        <begin position="115"/>
        <end position="134"/>
    </location>
</feature>
<organism evidence="2 3">
    <name type="scientific">Erysipelothrix larvae</name>
    <dbReference type="NCBI Taxonomy" id="1514105"/>
    <lineage>
        <taxon>Bacteria</taxon>
        <taxon>Bacillati</taxon>
        <taxon>Bacillota</taxon>
        <taxon>Erysipelotrichia</taxon>
        <taxon>Erysipelotrichales</taxon>
        <taxon>Erysipelotrichaceae</taxon>
        <taxon>Erysipelothrix</taxon>
    </lineage>
</organism>
<feature type="transmembrane region" description="Helical" evidence="1">
    <location>
        <begin position="196"/>
        <end position="220"/>
    </location>
</feature>
<protein>
    <submittedName>
        <fullName evidence="2">Uncharacterized protein</fullName>
    </submittedName>
</protein>
<sequence length="230" mass="26123">MVINRGIEDVFKGVMSSSADFLLTSNNTFFSRNIEQYGFDRSQFTGEFMKNERLNFDYIANYEGFGTTVEGLYYLETDCKECSEEWEHVFPQEIYDVSSMPVNRSFINVVINNPAINIMLISYLIISMIVYMFIKHHLILDRRRIAVNRLYGGHRGSITLMYLKSLLKIEFGSVVVAGLVLMPIMNPLFITEKVPGIGLISTLISLTILFITTSVSVYLNTKSGGGTAWK</sequence>
<keyword evidence="1" id="KW-1133">Transmembrane helix</keyword>
<keyword evidence="1" id="KW-0812">Transmembrane</keyword>
<name>A0A120JTE6_9FIRM</name>
<evidence type="ECO:0000256" key="1">
    <source>
        <dbReference type="SAM" id="Phobius"/>
    </source>
</evidence>
<proteinExistence type="predicted"/>
<keyword evidence="1" id="KW-0472">Membrane</keyword>
<evidence type="ECO:0000313" key="3">
    <source>
        <dbReference type="Proteomes" id="UP000063781"/>
    </source>
</evidence>
<gene>
    <name evidence="2" type="ORF">AOC36_01190</name>
</gene>
<dbReference type="STRING" id="1514105.AOC36_01190"/>
<feature type="transmembrane region" description="Helical" evidence="1">
    <location>
        <begin position="171"/>
        <end position="190"/>
    </location>
</feature>
<dbReference type="AlphaFoldDB" id="A0A120JTE6"/>
<dbReference type="Proteomes" id="UP000063781">
    <property type="component" value="Chromosome"/>
</dbReference>